<dbReference type="EMBL" id="WWCU01000029">
    <property type="protein sequence ID" value="MYN09880.1"/>
    <property type="molecule type" value="Genomic_DNA"/>
</dbReference>
<evidence type="ECO:0000313" key="1">
    <source>
        <dbReference type="EMBL" id="MYN09880.1"/>
    </source>
</evidence>
<organism evidence="1 2">
    <name type="scientific">Pseudoduganella aquatica</name>
    <dbReference type="NCBI Taxonomy" id="2660641"/>
    <lineage>
        <taxon>Bacteria</taxon>
        <taxon>Pseudomonadati</taxon>
        <taxon>Pseudomonadota</taxon>
        <taxon>Betaproteobacteria</taxon>
        <taxon>Burkholderiales</taxon>
        <taxon>Oxalobacteraceae</taxon>
        <taxon>Telluria group</taxon>
        <taxon>Pseudoduganella</taxon>
    </lineage>
</organism>
<keyword evidence="2" id="KW-1185">Reference proteome</keyword>
<accession>A0A7X4KPG3</accession>
<dbReference type="RefSeq" id="WP_161074180.1">
    <property type="nucleotide sequence ID" value="NZ_CP086370.1"/>
</dbReference>
<proteinExistence type="predicted"/>
<protein>
    <submittedName>
        <fullName evidence="1">Uncharacterized protein</fullName>
    </submittedName>
</protein>
<sequence length="197" mass="20340">MNRLLDYLPELDIAFPSAAAAPAAPPPTQETDAEMTYGAELLEAGAGNGAGLAPFLAGLVARSGAAGRAALRVPLGRALMSALLQAATAAMPFGSKAAQQRGAAIFGLELEGLSPEDKEFALARHFIRLARELINSTLASGPVGPDGNMADAESRVQAALAQAARKHAPGLLHSAAQQEPARGRWQRSGKRIVVLNC</sequence>
<dbReference type="Proteomes" id="UP000450676">
    <property type="component" value="Unassembled WGS sequence"/>
</dbReference>
<dbReference type="AlphaFoldDB" id="A0A7X4KPG3"/>
<reference evidence="1 2" key="1">
    <citation type="submission" date="2019-12" db="EMBL/GenBank/DDBJ databases">
        <title>Novel species isolated from a subtropical stream in China.</title>
        <authorList>
            <person name="Lu H."/>
        </authorList>
    </citation>
    <scope>NUCLEOTIDE SEQUENCE [LARGE SCALE GENOMIC DNA]</scope>
    <source>
        <strain evidence="1 2">FT127W</strain>
    </source>
</reference>
<evidence type="ECO:0000313" key="2">
    <source>
        <dbReference type="Proteomes" id="UP000450676"/>
    </source>
</evidence>
<name>A0A7X4KPG3_9BURK</name>
<gene>
    <name evidence="1" type="ORF">GTP77_21405</name>
</gene>
<comment type="caution">
    <text evidence="1">The sequence shown here is derived from an EMBL/GenBank/DDBJ whole genome shotgun (WGS) entry which is preliminary data.</text>
</comment>